<organism evidence="4 5">
    <name type="scientific">Eiseniibacteriota bacterium</name>
    <dbReference type="NCBI Taxonomy" id="2212470"/>
    <lineage>
        <taxon>Bacteria</taxon>
        <taxon>Candidatus Eiseniibacteriota</taxon>
    </lineage>
</organism>
<feature type="region of interest" description="Disordered" evidence="1">
    <location>
        <begin position="159"/>
        <end position="183"/>
    </location>
</feature>
<evidence type="ECO:0000256" key="1">
    <source>
        <dbReference type="SAM" id="MobiDB-lite"/>
    </source>
</evidence>
<evidence type="ECO:0000313" key="5">
    <source>
        <dbReference type="Proteomes" id="UP000547674"/>
    </source>
</evidence>
<dbReference type="NCBIfam" id="TIGR02595">
    <property type="entry name" value="PEP_CTERM"/>
    <property type="match status" value="1"/>
</dbReference>
<feature type="chain" id="PRO_5030896283" evidence="2">
    <location>
        <begin position="24"/>
        <end position="203"/>
    </location>
</feature>
<gene>
    <name evidence="4" type="ORF">HKN21_15575</name>
</gene>
<evidence type="ECO:0000313" key="4">
    <source>
        <dbReference type="EMBL" id="NNF08184.1"/>
    </source>
</evidence>
<feature type="signal peptide" evidence="2">
    <location>
        <begin position="1"/>
        <end position="23"/>
    </location>
</feature>
<dbReference type="Pfam" id="PF07589">
    <property type="entry name" value="PEP-CTERM"/>
    <property type="match status" value="1"/>
</dbReference>
<evidence type="ECO:0000259" key="3">
    <source>
        <dbReference type="Pfam" id="PF07589"/>
    </source>
</evidence>
<dbReference type="InterPro" id="IPR013424">
    <property type="entry name" value="Ice-binding_C"/>
</dbReference>
<reference evidence="4 5" key="1">
    <citation type="submission" date="2020-03" db="EMBL/GenBank/DDBJ databases">
        <title>Metabolic flexibility allows generalist bacteria to become dominant in a frequently disturbed ecosystem.</title>
        <authorList>
            <person name="Chen Y.-J."/>
            <person name="Leung P.M."/>
            <person name="Bay S.K."/>
            <person name="Hugenholtz P."/>
            <person name="Kessler A.J."/>
            <person name="Shelley G."/>
            <person name="Waite D.W."/>
            <person name="Cook P.L."/>
            <person name="Greening C."/>
        </authorList>
    </citation>
    <scope>NUCLEOTIDE SEQUENCE [LARGE SCALE GENOMIC DNA]</scope>
    <source>
        <strain evidence="4">SS_bin_28</strain>
    </source>
</reference>
<accession>A0A7Y2EE56</accession>
<sequence>MRYLKFVALSALLACLTVAPASALTSVFNLSEFTGTSADVRVEIDDSIFLDMIQVTVEVVANPNIGDIRGVFFNIDGAIPALVSADITGADVTGLGFDTNNLGNGANLNPHAPFDLGVEIGTQGIGFDDIQTTTFTIADKGVLTAGSFTEIGARLTSVGLDGSSREGSSKLSGTSETPIPEPATMTLLVGGLLAGGAMRRRRS</sequence>
<keyword evidence="2" id="KW-0732">Signal</keyword>
<proteinExistence type="predicted"/>
<evidence type="ECO:0000256" key="2">
    <source>
        <dbReference type="SAM" id="SignalP"/>
    </source>
</evidence>
<dbReference type="EMBL" id="JABDJR010000625">
    <property type="protein sequence ID" value="NNF08184.1"/>
    <property type="molecule type" value="Genomic_DNA"/>
</dbReference>
<protein>
    <submittedName>
        <fullName evidence="4">PEP-CTERM sorting domain-containing protein</fullName>
    </submittedName>
</protein>
<comment type="caution">
    <text evidence="4">The sequence shown here is derived from an EMBL/GenBank/DDBJ whole genome shotgun (WGS) entry which is preliminary data.</text>
</comment>
<name>A0A7Y2EE56_UNCEI</name>
<feature type="domain" description="Ice-binding protein C-terminal" evidence="3">
    <location>
        <begin position="178"/>
        <end position="201"/>
    </location>
</feature>
<dbReference type="AlphaFoldDB" id="A0A7Y2EE56"/>
<dbReference type="Proteomes" id="UP000547674">
    <property type="component" value="Unassembled WGS sequence"/>
</dbReference>